<dbReference type="InterPro" id="IPR032568">
    <property type="entry name" value="DUF4926"/>
</dbReference>
<organism evidence="1 2">
    <name type="scientific">Prochlorothrix hollandica PCC 9006 = CALU 1027</name>
    <dbReference type="NCBI Taxonomy" id="317619"/>
    <lineage>
        <taxon>Bacteria</taxon>
        <taxon>Bacillati</taxon>
        <taxon>Cyanobacteriota</taxon>
        <taxon>Cyanophyceae</taxon>
        <taxon>Prochlorotrichales</taxon>
        <taxon>Prochlorotrichaceae</taxon>
        <taxon>Prochlorothrix</taxon>
    </lineage>
</organism>
<protein>
    <recommendedName>
        <fullName evidence="3">DUF4926 domain-containing protein</fullName>
    </recommendedName>
</protein>
<evidence type="ECO:0008006" key="3">
    <source>
        <dbReference type="Google" id="ProtNLM"/>
    </source>
</evidence>
<accession>A0A0M2PVC6</accession>
<dbReference type="RefSeq" id="WP_017711420.1">
    <property type="nucleotide sequence ID" value="NZ_KB235933.1"/>
</dbReference>
<gene>
    <name evidence="1" type="ORF">PROH_10215</name>
</gene>
<dbReference type="EMBL" id="AJTX02000004">
    <property type="protein sequence ID" value="KKJ00105.1"/>
    <property type="molecule type" value="Genomic_DNA"/>
</dbReference>
<dbReference type="STRING" id="317619.GCA_000332315_00785"/>
<dbReference type="AlphaFoldDB" id="A0A0M2PVC6"/>
<name>A0A0M2PVC6_PROHO</name>
<evidence type="ECO:0000313" key="1">
    <source>
        <dbReference type="EMBL" id="KKJ00105.1"/>
    </source>
</evidence>
<keyword evidence="2" id="KW-1185">Reference proteome</keyword>
<dbReference type="Proteomes" id="UP000034681">
    <property type="component" value="Unassembled WGS sequence"/>
</dbReference>
<sequence length="107" mass="11931">MVLLISEPYALFSQAVLLQDVPEYGLKRGAIGTIVEHYPMPEGVADGYSVEGFGVVGVTIEVDELQILPVVGLVEEFGVIQRLRSLSREGRELLERYLEGLLWRERG</sequence>
<proteinExistence type="predicted"/>
<evidence type="ECO:0000313" key="2">
    <source>
        <dbReference type="Proteomes" id="UP000034681"/>
    </source>
</evidence>
<dbReference type="Pfam" id="PF16277">
    <property type="entry name" value="DUF4926"/>
    <property type="match status" value="1"/>
</dbReference>
<reference evidence="1" key="1">
    <citation type="submission" date="2012-04" db="EMBL/GenBank/DDBJ databases">
        <authorList>
            <person name="Borisov I.G."/>
            <person name="Ivanikova N.V."/>
            <person name="Pinevich A.V."/>
        </authorList>
    </citation>
    <scope>NUCLEOTIDE SEQUENCE</scope>
    <source>
        <strain evidence="1">CALU 1027</strain>
    </source>
</reference>
<dbReference type="eggNOG" id="ENOG5032VA6">
    <property type="taxonomic scope" value="Bacteria"/>
</dbReference>
<comment type="caution">
    <text evidence="1">The sequence shown here is derived from an EMBL/GenBank/DDBJ whole genome shotgun (WGS) entry which is preliminary data.</text>
</comment>